<name>A0A914NK67_MELIC</name>
<evidence type="ECO:0000256" key="6">
    <source>
        <dbReference type="SAM" id="Phobius"/>
    </source>
</evidence>
<evidence type="ECO:0000256" key="2">
    <source>
        <dbReference type="ARBA" id="ARBA00022692"/>
    </source>
</evidence>
<evidence type="ECO:0000313" key="9">
    <source>
        <dbReference type="WBParaSite" id="Minc3s05654g38594"/>
    </source>
</evidence>
<feature type="coiled-coil region" evidence="5">
    <location>
        <begin position="296"/>
        <end position="331"/>
    </location>
</feature>
<proteinExistence type="predicted"/>
<dbReference type="WBParaSite" id="Minc3s05654g38594">
    <property type="protein sequence ID" value="Minc3s05654g38594"/>
    <property type="gene ID" value="Minc3s05654g38594"/>
</dbReference>
<keyword evidence="4 6" id="KW-0472">Membrane</keyword>
<feature type="transmembrane region" description="Helical" evidence="6">
    <location>
        <begin position="148"/>
        <end position="169"/>
    </location>
</feature>
<evidence type="ECO:0000259" key="7">
    <source>
        <dbReference type="Pfam" id="PF07782"/>
    </source>
</evidence>
<feature type="transmembrane region" description="Helical" evidence="6">
    <location>
        <begin position="244"/>
        <end position="275"/>
    </location>
</feature>
<evidence type="ECO:0000256" key="3">
    <source>
        <dbReference type="ARBA" id="ARBA00022989"/>
    </source>
</evidence>
<dbReference type="AlphaFoldDB" id="A0A914NK67"/>
<dbReference type="GO" id="GO:0016020">
    <property type="term" value="C:membrane"/>
    <property type="evidence" value="ECO:0007669"/>
    <property type="project" value="UniProtKB-SubCell"/>
</dbReference>
<evidence type="ECO:0000313" key="8">
    <source>
        <dbReference type="Proteomes" id="UP000887563"/>
    </source>
</evidence>
<keyword evidence="8" id="KW-1185">Reference proteome</keyword>
<protein>
    <submittedName>
        <fullName evidence="9">Dendritic cell-specific transmembrane protein-like domain-containing protein</fullName>
    </submittedName>
</protein>
<dbReference type="InterPro" id="IPR012858">
    <property type="entry name" value="DC_STAMP-like"/>
</dbReference>
<evidence type="ECO:0000256" key="1">
    <source>
        <dbReference type="ARBA" id="ARBA00004141"/>
    </source>
</evidence>
<keyword evidence="5" id="KW-0175">Coiled coil</keyword>
<comment type="subcellular location">
    <subcellularLocation>
        <location evidence="1">Membrane</location>
        <topology evidence="1">Multi-pass membrane protein</topology>
    </subcellularLocation>
</comment>
<reference evidence="9" key="1">
    <citation type="submission" date="2022-11" db="UniProtKB">
        <authorList>
            <consortium name="WormBaseParasite"/>
        </authorList>
    </citation>
    <scope>IDENTIFICATION</scope>
</reference>
<accession>A0A914NK67</accession>
<evidence type="ECO:0000256" key="4">
    <source>
        <dbReference type="ARBA" id="ARBA00023136"/>
    </source>
</evidence>
<dbReference type="Proteomes" id="UP000887563">
    <property type="component" value="Unplaced"/>
</dbReference>
<dbReference type="PANTHER" id="PTHR21041:SF17">
    <property type="entry name" value="E3 UBIQUITIN-PROTEIN LIGASE DCST1"/>
    <property type="match status" value="1"/>
</dbReference>
<dbReference type="PANTHER" id="PTHR21041">
    <property type="entry name" value="DENDRITIC CELL-SPECIFIC TRANSMEMBRANE PROTEIN"/>
    <property type="match status" value="1"/>
</dbReference>
<dbReference type="InterPro" id="IPR051856">
    <property type="entry name" value="CSR-E3_Ligase_Protein"/>
</dbReference>
<dbReference type="Pfam" id="PF07782">
    <property type="entry name" value="DC_STAMP"/>
    <property type="match status" value="1"/>
</dbReference>
<keyword evidence="2 6" id="KW-0812">Transmembrane</keyword>
<keyword evidence="3 6" id="KW-1133">Transmembrane helix</keyword>
<feature type="domain" description="Dendritic cell-specific transmembrane protein-like" evidence="7">
    <location>
        <begin position="103"/>
        <end position="287"/>
    </location>
</feature>
<evidence type="ECO:0000256" key="5">
    <source>
        <dbReference type="SAM" id="Coils"/>
    </source>
</evidence>
<organism evidence="8 9">
    <name type="scientific">Meloidogyne incognita</name>
    <name type="common">Southern root-knot nematode worm</name>
    <name type="synonym">Oxyuris incognita</name>
    <dbReference type="NCBI Taxonomy" id="6306"/>
    <lineage>
        <taxon>Eukaryota</taxon>
        <taxon>Metazoa</taxon>
        <taxon>Ecdysozoa</taxon>
        <taxon>Nematoda</taxon>
        <taxon>Chromadorea</taxon>
        <taxon>Rhabditida</taxon>
        <taxon>Tylenchina</taxon>
        <taxon>Tylenchomorpha</taxon>
        <taxon>Tylenchoidea</taxon>
        <taxon>Meloidogynidae</taxon>
        <taxon>Meloidogyninae</taxon>
        <taxon>Meloidogyne</taxon>
        <taxon>Meloidogyne incognita group</taxon>
    </lineage>
</organism>
<sequence>MNSLTLCKPDRFKIMSLKYCELGQVQDAARGTHESLFSSELDSEMSGLENISKTVKHQLHLNLHFVAVEAPELEQGYSVNQLQTEMKHDLEYYKIILATFDKMHIDSKRQREGKVFLWPLRKEEIKFNNLISPFGLPRSDEIRKMTKAFVRWIVLLFVVIAIVMLDYYYNRMLEIVIEHGKMLSEQTSYSHLNIKVDGEGVVANLLKEILNFNYTGYLKEELTNEKCLKNASSKPDWFYNFRSLFLPVFLILLLMVFFNFVVQRFVFLVVMAMIFPYRSKARIIHLYNKLLLARINMDKLNEAKKIEENKKKIEEKKEKKKIEEKNNLKDK</sequence>